<gene>
    <name evidence="2" type="ORF">QTN89_12240</name>
</gene>
<dbReference type="Pfam" id="PF01968">
    <property type="entry name" value="Hydantoinase_A"/>
    <property type="match status" value="1"/>
</dbReference>
<protein>
    <submittedName>
        <fullName evidence="2">Hydantoinase/oxoprolinase family protein</fullName>
    </submittedName>
</protein>
<name>A0ABT7PI71_9BACT</name>
<feature type="domain" description="Hydantoinase A/oxoprolinase" evidence="1">
    <location>
        <begin position="58"/>
        <end position="256"/>
    </location>
</feature>
<organism evidence="2 3">
    <name type="scientific">Roseiconus lacunae</name>
    <dbReference type="NCBI Taxonomy" id="2605694"/>
    <lineage>
        <taxon>Bacteria</taxon>
        <taxon>Pseudomonadati</taxon>
        <taxon>Planctomycetota</taxon>
        <taxon>Planctomycetia</taxon>
        <taxon>Pirellulales</taxon>
        <taxon>Pirellulaceae</taxon>
        <taxon>Roseiconus</taxon>
    </lineage>
</organism>
<dbReference type="Gene3D" id="3.30.420.40">
    <property type="match status" value="1"/>
</dbReference>
<accession>A0ABT7PI71</accession>
<dbReference type="Gene3D" id="3.30.420.190">
    <property type="entry name" value="conserved archaeal protein q6m145"/>
    <property type="match status" value="1"/>
</dbReference>
<sequence length="350" mass="38073">MVTSSIGIDIGGANLKYASRNGITRSVDFPLWLRSDQLAGQLIDDLAQLPTPGRLLITMTGELADCFLDRAQGVEEIIQQANQAASFLGVPLTIYGVGNRWFTADEARGNVECIAAANWHALASFIGGSCVETSDSTAGELVKEHRHALLVDIGSTTTDLIPIFAGQVATQARTDFDRLREGSLVYVGGERTPVCTLVDRLEWNGQSVPVMREVFSTIDDVRLLLGYSNESDSCETADGKPRDLFHAANRLARMIGLGHREVSVENARQLAGQVHLAAKRLIEEGFTTLTQQWTWLDRTTVIVSGHVNDLLPGIATNQPRLLSEELGEALSRAAPAYALTRLWESRACDA</sequence>
<dbReference type="InterPro" id="IPR002821">
    <property type="entry name" value="Hydantoinase_A"/>
</dbReference>
<dbReference type="RefSeq" id="WP_289163826.1">
    <property type="nucleotide sequence ID" value="NZ_JASZZN010000007.1"/>
</dbReference>
<dbReference type="Proteomes" id="UP001239462">
    <property type="component" value="Unassembled WGS sequence"/>
</dbReference>
<reference evidence="2 3" key="1">
    <citation type="submission" date="2023-06" db="EMBL/GenBank/DDBJ databases">
        <title>Roseiconus lacunae JC819 isolated from Gulf of Mannar region, Tamil Nadu.</title>
        <authorList>
            <person name="Pk S."/>
            <person name="Ch S."/>
            <person name="Ch V.R."/>
        </authorList>
    </citation>
    <scope>NUCLEOTIDE SEQUENCE [LARGE SCALE GENOMIC DNA]</scope>
    <source>
        <strain evidence="2 3">JC819</strain>
    </source>
</reference>
<dbReference type="EMBL" id="JASZZN010000007">
    <property type="protein sequence ID" value="MDM4016202.1"/>
    <property type="molecule type" value="Genomic_DNA"/>
</dbReference>
<evidence type="ECO:0000313" key="3">
    <source>
        <dbReference type="Proteomes" id="UP001239462"/>
    </source>
</evidence>
<keyword evidence="3" id="KW-1185">Reference proteome</keyword>
<comment type="caution">
    <text evidence="2">The sequence shown here is derived from an EMBL/GenBank/DDBJ whole genome shotgun (WGS) entry which is preliminary data.</text>
</comment>
<evidence type="ECO:0000313" key="2">
    <source>
        <dbReference type="EMBL" id="MDM4016202.1"/>
    </source>
</evidence>
<evidence type="ECO:0000259" key="1">
    <source>
        <dbReference type="Pfam" id="PF01968"/>
    </source>
</evidence>
<proteinExistence type="predicted"/>